<dbReference type="Proteomes" id="UP000001887">
    <property type="component" value="Chromosome"/>
</dbReference>
<dbReference type="InterPro" id="IPR000683">
    <property type="entry name" value="Gfo/Idh/MocA-like_OxRdtase_N"/>
</dbReference>
<keyword evidence="2" id="KW-0560">Oxidoreductase</keyword>
<dbReference type="HOGENOM" id="CLU_036890_0_0_0"/>
<accession>D2QZ68</accession>
<dbReference type="Gene3D" id="3.40.50.720">
    <property type="entry name" value="NAD(P)-binding Rossmann-like Domain"/>
    <property type="match status" value="1"/>
</dbReference>
<dbReference type="InterPro" id="IPR036291">
    <property type="entry name" value="NAD(P)-bd_dom_sf"/>
</dbReference>
<organism evidence="4 5">
    <name type="scientific">Pirellula staleyi (strain ATCC 27377 / DSM 6068 / ICPB 4128)</name>
    <name type="common">Pirella staleyi</name>
    <dbReference type="NCBI Taxonomy" id="530564"/>
    <lineage>
        <taxon>Bacteria</taxon>
        <taxon>Pseudomonadati</taxon>
        <taxon>Planctomycetota</taxon>
        <taxon>Planctomycetia</taxon>
        <taxon>Pirellulales</taxon>
        <taxon>Pirellulaceae</taxon>
        <taxon>Pirellula</taxon>
    </lineage>
</organism>
<evidence type="ECO:0000313" key="4">
    <source>
        <dbReference type="EMBL" id="ADB18260.1"/>
    </source>
</evidence>
<dbReference type="KEGG" id="psl:Psta_3599"/>
<dbReference type="SUPFAM" id="SSF55347">
    <property type="entry name" value="Glyceraldehyde-3-phosphate dehydrogenase-like, C-terminal domain"/>
    <property type="match status" value="1"/>
</dbReference>
<evidence type="ECO:0000313" key="5">
    <source>
        <dbReference type="Proteomes" id="UP000001887"/>
    </source>
</evidence>
<reference evidence="4 5" key="1">
    <citation type="journal article" date="2009" name="Stand. Genomic Sci.">
        <title>Complete genome sequence of Pirellula staleyi type strain (ATCC 27377).</title>
        <authorList>
            <person name="Clum A."/>
            <person name="Tindall B.J."/>
            <person name="Sikorski J."/>
            <person name="Ivanova N."/>
            <person name="Mavrommatis K."/>
            <person name="Lucas S."/>
            <person name="Glavina del Rio T."/>
            <person name="Nolan M."/>
            <person name="Chen F."/>
            <person name="Tice H."/>
            <person name="Pitluck S."/>
            <person name="Cheng J.F."/>
            <person name="Chertkov O."/>
            <person name="Brettin T."/>
            <person name="Han C."/>
            <person name="Detter J.C."/>
            <person name="Kuske C."/>
            <person name="Bruce D."/>
            <person name="Goodwin L."/>
            <person name="Ovchinikova G."/>
            <person name="Pati A."/>
            <person name="Mikhailova N."/>
            <person name="Chen A."/>
            <person name="Palaniappan K."/>
            <person name="Land M."/>
            <person name="Hauser L."/>
            <person name="Chang Y.J."/>
            <person name="Jeffries C.D."/>
            <person name="Chain P."/>
            <person name="Rohde M."/>
            <person name="Goker M."/>
            <person name="Bristow J."/>
            <person name="Eisen J.A."/>
            <person name="Markowitz V."/>
            <person name="Hugenholtz P."/>
            <person name="Kyrpides N.C."/>
            <person name="Klenk H.P."/>
            <person name="Lapidus A."/>
        </authorList>
    </citation>
    <scope>NUCLEOTIDE SEQUENCE [LARGE SCALE GENOMIC DNA]</scope>
    <source>
        <strain evidence="5">ATCC 27377 / DSM 6068 / ICPB 4128</strain>
    </source>
</reference>
<name>D2QZ68_PIRSD</name>
<dbReference type="PANTHER" id="PTHR43708:SF5">
    <property type="entry name" value="CONSERVED EXPRESSED OXIDOREDUCTASE (EUROFUNG)-RELATED"/>
    <property type="match status" value="1"/>
</dbReference>
<protein>
    <submittedName>
        <fullName evidence="4">Oxidoreductase domain protein</fullName>
    </submittedName>
</protein>
<proteinExistence type="inferred from homology"/>
<dbReference type="EMBL" id="CP001848">
    <property type="protein sequence ID" value="ADB18260.1"/>
    <property type="molecule type" value="Genomic_DNA"/>
</dbReference>
<dbReference type="GO" id="GO:0000166">
    <property type="term" value="F:nucleotide binding"/>
    <property type="evidence" value="ECO:0007669"/>
    <property type="project" value="InterPro"/>
</dbReference>
<dbReference type="STRING" id="530564.Psta_3599"/>
<keyword evidence="5" id="KW-1185">Reference proteome</keyword>
<dbReference type="GO" id="GO:0016491">
    <property type="term" value="F:oxidoreductase activity"/>
    <property type="evidence" value="ECO:0007669"/>
    <property type="project" value="UniProtKB-KW"/>
</dbReference>
<evidence type="ECO:0000256" key="1">
    <source>
        <dbReference type="ARBA" id="ARBA00010928"/>
    </source>
</evidence>
<dbReference type="eggNOG" id="COG0673">
    <property type="taxonomic scope" value="Bacteria"/>
</dbReference>
<evidence type="ECO:0000256" key="2">
    <source>
        <dbReference type="ARBA" id="ARBA00023002"/>
    </source>
</evidence>
<dbReference type="OrthoDB" id="241454at2"/>
<dbReference type="AlphaFoldDB" id="D2QZ68"/>
<dbReference type="Pfam" id="PF01408">
    <property type="entry name" value="GFO_IDH_MocA"/>
    <property type="match status" value="1"/>
</dbReference>
<comment type="similarity">
    <text evidence="1">Belongs to the Gfo/Idh/MocA family.</text>
</comment>
<dbReference type="Gene3D" id="3.30.360.10">
    <property type="entry name" value="Dihydrodipicolinate Reductase, domain 2"/>
    <property type="match status" value="1"/>
</dbReference>
<gene>
    <name evidence="4" type="ordered locus">Psta_3599</name>
</gene>
<dbReference type="InterPro" id="IPR051317">
    <property type="entry name" value="Gfo/Idh/MocA_oxidoreduct"/>
</dbReference>
<dbReference type="PANTHER" id="PTHR43708">
    <property type="entry name" value="CONSERVED EXPRESSED OXIDOREDUCTASE (EUROFUNG)"/>
    <property type="match status" value="1"/>
</dbReference>
<sequence length="345" mass="38271">MRLRAGIVGLGETWENRHRPALRALSDRFEVRAVCSEVSHLAEQAAREFNATPMDGFRALCCRDDLDVVLILSPEWYGPLPILAACDSGKSVYCGAALDIDDPREASRLKSRVEDSGIAFMAELPRRLAPATIRLKELIATRLGKPKLLFCHRRSTVEPAGTTRKRPSRLCPTMQREMIEQVDWCRYVAGMEPTSVIGISHCSSLVADGDDYQMMSLDFSPGGKIGEGPTAQISCGRYMPGNWPEAVAFRPPAALQVCCERGVAFIDLPSSLTWFDEAGRHMESLESERPVGERMLMHFYRAVTSLLRKTNDLEDAYRALSIVISARESCQSGQRIFLPGDEASS</sequence>
<evidence type="ECO:0000259" key="3">
    <source>
        <dbReference type="Pfam" id="PF01408"/>
    </source>
</evidence>
<dbReference type="SUPFAM" id="SSF51735">
    <property type="entry name" value="NAD(P)-binding Rossmann-fold domains"/>
    <property type="match status" value="1"/>
</dbReference>
<feature type="domain" description="Gfo/Idh/MocA-like oxidoreductase N-terminal" evidence="3">
    <location>
        <begin position="3"/>
        <end position="115"/>
    </location>
</feature>